<gene>
    <name evidence="3" type="ORF">KC01_LOCUS29143</name>
</gene>
<feature type="coiled-coil region" evidence="1">
    <location>
        <begin position="442"/>
        <end position="560"/>
    </location>
</feature>
<feature type="compositionally biased region" description="Basic and acidic residues" evidence="2">
    <location>
        <begin position="264"/>
        <end position="281"/>
    </location>
</feature>
<dbReference type="PANTHER" id="PTHR18957">
    <property type="entry name" value="CENTLEIN"/>
    <property type="match status" value="1"/>
</dbReference>
<feature type="compositionally biased region" description="Acidic residues" evidence="2">
    <location>
        <begin position="206"/>
        <end position="222"/>
    </location>
</feature>
<reference evidence="3 4" key="1">
    <citation type="submission" date="2024-04" db="EMBL/GenBank/DDBJ databases">
        <authorList>
            <person name="Waldvogel A.-M."/>
            <person name="Schoenle A."/>
        </authorList>
    </citation>
    <scope>NUCLEOTIDE SEQUENCE [LARGE SCALE GENOMIC DNA]</scope>
</reference>
<dbReference type="GO" id="GO:0005813">
    <property type="term" value="C:centrosome"/>
    <property type="evidence" value="ECO:0007669"/>
    <property type="project" value="TreeGrafter"/>
</dbReference>
<name>A0AAV2LHV4_KNICA</name>
<evidence type="ECO:0000313" key="4">
    <source>
        <dbReference type="Proteomes" id="UP001497482"/>
    </source>
</evidence>
<evidence type="ECO:0000256" key="2">
    <source>
        <dbReference type="SAM" id="MobiDB-lite"/>
    </source>
</evidence>
<dbReference type="InterPro" id="IPR038810">
    <property type="entry name" value="CNTLN"/>
</dbReference>
<dbReference type="GO" id="GO:0010457">
    <property type="term" value="P:centriole-centriole cohesion"/>
    <property type="evidence" value="ECO:0007669"/>
    <property type="project" value="TreeGrafter"/>
</dbReference>
<dbReference type="AlphaFoldDB" id="A0AAV2LHV4"/>
<dbReference type="Gene3D" id="1.10.287.1490">
    <property type="match status" value="1"/>
</dbReference>
<protein>
    <recommendedName>
        <fullName evidence="5">Centlein</fullName>
    </recommendedName>
</protein>
<feature type="compositionally biased region" description="Basic residues" evidence="2">
    <location>
        <begin position="174"/>
        <end position="185"/>
    </location>
</feature>
<evidence type="ECO:0000313" key="3">
    <source>
        <dbReference type="EMBL" id="CAL1601116.1"/>
    </source>
</evidence>
<evidence type="ECO:0000256" key="1">
    <source>
        <dbReference type="SAM" id="Coils"/>
    </source>
</evidence>
<feature type="region of interest" description="Disordered" evidence="2">
    <location>
        <begin position="174"/>
        <end position="300"/>
    </location>
</feature>
<feature type="coiled-coil region" evidence="1">
    <location>
        <begin position="102"/>
        <end position="136"/>
    </location>
</feature>
<dbReference type="PANTHER" id="PTHR18957:SF0">
    <property type="entry name" value="CENTLEIN"/>
    <property type="match status" value="1"/>
</dbReference>
<dbReference type="EMBL" id="OZ035825">
    <property type="protein sequence ID" value="CAL1601116.1"/>
    <property type="molecule type" value="Genomic_DNA"/>
</dbReference>
<feature type="coiled-coil region" evidence="1">
    <location>
        <begin position="300"/>
        <end position="380"/>
    </location>
</feature>
<feature type="coiled-coil region" evidence="1">
    <location>
        <begin position="31"/>
        <end position="72"/>
    </location>
</feature>
<evidence type="ECO:0008006" key="5">
    <source>
        <dbReference type="Google" id="ProtNLM"/>
    </source>
</evidence>
<dbReference type="Proteomes" id="UP001497482">
    <property type="component" value="Chromosome 3"/>
</dbReference>
<accession>A0AAV2LHV4</accession>
<dbReference type="GO" id="GO:0005814">
    <property type="term" value="C:centriole"/>
    <property type="evidence" value="ECO:0007669"/>
    <property type="project" value="TreeGrafter"/>
</dbReference>
<proteinExistence type="predicted"/>
<keyword evidence="1" id="KW-0175">Coiled coil</keyword>
<feature type="compositionally biased region" description="Basic residues" evidence="2">
    <location>
        <begin position="282"/>
        <end position="292"/>
    </location>
</feature>
<sequence>MKGAELLHKVVKERQVKSSTPKKHSVSLERLEESFKKIEQLERKMVSLEEETERLREEKEHLQESKEDLAHNCYRLQASLDQCRAQDAARSETAQAQALLQAERHRSEIMAVEGRLAASQKEATRLHHKLLKLKQELGIVRAARDFYRHRAAGPTRAAGIMNNISGKVKFKTSRLRGPLHPHSHPRVGPNQAISWHCRSPSPSKDEWEDMSAESDDGDEYSDSLDSATCKNEFRKPHARRKSYRPAPISKTKELLVNSSRNRLRNQDGEQRESWDREGENRRWRRQTQRKKTQAGPTSCLQQHIQSLQRHEDLLRRSRNEALASARDLRLANQKITEQFNTLTEKLSSSKLLVQKLTFDLAGVEQQKKVVEMELKQWRQVSLPPKPAPVPAFPVPPACFCQGRPCPPDPALTAVPALEAEVKLLQVKLKSSGAEVTRQVAANKALRGQLQEKEDKLRQLQDKAARVERDVNMKRQLVEDLKTRLKFLQDLESSYRGQVEDLEKKVKTCAEEATNRKAFIESLKRRLNVATAEKSQSEAACTKLKEDVEKKEQRIHALQARVGASEHAMAALEKTATEQMEGLTQQSSQALDRLQRQLAQAFSQLEQLHAFIKALASEILSDVSEVKQQLMKKRRQRQTSAVAAKGGLSAQSMIKAKSIAASILNISENDLADIMDSDQETAEYPVCLGDQQWMDHLHHILQQKIPSAVQLMEAVRVKMKERKVLTEELAALATPVSGKA</sequence>
<keyword evidence="4" id="KW-1185">Reference proteome</keyword>
<organism evidence="3 4">
    <name type="scientific">Knipowitschia caucasica</name>
    <name type="common">Caucasian dwarf goby</name>
    <name type="synonym">Pomatoschistus caucasicus</name>
    <dbReference type="NCBI Taxonomy" id="637954"/>
    <lineage>
        <taxon>Eukaryota</taxon>
        <taxon>Metazoa</taxon>
        <taxon>Chordata</taxon>
        <taxon>Craniata</taxon>
        <taxon>Vertebrata</taxon>
        <taxon>Euteleostomi</taxon>
        <taxon>Actinopterygii</taxon>
        <taxon>Neopterygii</taxon>
        <taxon>Teleostei</taxon>
        <taxon>Neoteleostei</taxon>
        <taxon>Acanthomorphata</taxon>
        <taxon>Gobiaria</taxon>
        <taxon>Gobiiformes</taxon>
        <taxon>Gobioidei</taxon>
        <taxon>Gobiidae</taxon>
        <taxon>Gobiinae</taxon>
        <taxon>Knipowitschia</taxon>
    </lineage>
</organism>